<evidence type="ECO:0000256" key="2">
    <source>
        <dbReference type="ARBA" id="ARBA00011738"/>
    </source>
</evidence>
<dbReference type="InterPro" id="IPR015797">
    <property type="entry name" value="NUDIX_hydrolase-like_dom_sf"/>
</dbReference>
<feature type="domain" description="Nudix hydrolase" evidence="7">
    <location>
        <begin position="90"/>
        <end position="229"/>
    </location>
</feature>
<dbReference type="GO" id="GO:0019693">
    <property type="term" value="P:ribose phosphate metabolic process"/>
    <property type="evidence" value="ECO:0007669"/>
    <property type="project" value="TreeGrafter"/>
</dbReference>
<dbReference type="STRING" id="31964.CMS0932"/>
<dbReference type="Pfam" id="PF00293">
    <property type="entry name" value="NUDIX"/>
    <property type="match status" value="1"/>
</dbReference>
<feature type="short sequence motif" description="Nudix box" evidence="5">
    <location>
        <begin position="133"/>
        <end position="154"/>
    </location>
</feature>
<reference evidence="8 9" key="1">
    <citation type="journal article" date="2008" name="J. Bacteriol.">
        <title>Genome of the actinomycete plant pathogen Clavibacter michiganensis subsp. sepedonicus suggests recent niche adaptation.</title>
        <authorList>
            <person name="Bentley S.D."/>
            <person name="Corton C."/>
            <person name="Brown S.E."/>
            <person name="Barron A."/>
            <person name="Clark L."/>
            <person name="Doggett J."/>
            <person name="Harris B."/>
            <person name="Ormond D."/>
            <person name="Quail M.A."/>
            <person name="May G."/>
            <person name="Francis D."/>
            <person name="Knudson D."/>
            <person name="Parkhill J."/>
            <person name="Ishimaru C.A."/>
        </authorList>
    </citation>
    <scope>NUCLEOTIDE SEQUENCE [LARGE SCALE GENOMIC DNA]</scope>
    <source>
        <strain evidence="9">ATCC 33113 / DSM 20744 / JCM 9667 / LMG 2889 / ICMP 2535 / C-1</strain>
    </source>
</reference>
<dbReference type="Gene3D" id="3.90.79.10">
    <property type="entry name" value="Nucleoside Triphosphate Pyrophosphohydrolase"/>
    <property type="match status" value="1"/>
</dbReference>
<evidence type="ECO:0000259" key="7">
    <source>
        <dbReference type="PROSITE" id="PS51462"/>
    </source>
</evidence>
<dbReference type="InterPro" id="IPR000086">
    <property type="entry name" value="NUDIX_hydrolase_dom"/>
</dbReference>
<dbReference type="KEGG" id="cms:CMS0932"/>
<comment type="cofactor">
    <cofactor evidence="1 4">
        <name>Mg(2+)</name>
        <dbReference type="ChEBI" id="CHEBI:18420"/>
    </cofactor>
</comment>
<dbReference type="PANTHER" id="PTHR11839:SF18">
    <property type="entry name" value="NUDIX HYDROLASE DOMAIN-CONTAINING PROTEIN"/>
    <property type="match status" value="1"/>
</dbReference>
<sequence length="240" mass="26210">MSRPASTSRGIRGPRSGSQHGSMTRPGETAPDSRGRTGLHLRGTDLDRNPDVVVKRVEVTSDGWHVLRRTTLDLRLRDGSWQEQQRETYDRGDGATVLLYAADTHRILLTRQFRYPAYVNGHPDGMLIEAAAGLLDEDSPDGAIRREAREELGVEIVALTHLFDLFMSPGSVTERVHHYLASYTPADVVGAGGGVAEEGEDIERIEVSLDEALAMVADGRIADGKTVILLQHVALHGFPA</sequence>
<keyword evidence="4" id="KW-0479">Metal-binding</keyword>
<keyword evidence="3" id="KW-0378">Hydrolase</keyword>
<evidence type="ECO:0000313" key="9">
    <source>
        <dbReference type="Proteomes" id="UP000001318"/>
    </source>
</evidence>
<evidence type="ECO:0000313" key="8">
    <source>
        <dbReference type="EMBL" id="CAQ01047.1"/>
    </source>
</evidence>
<gene>
    <name evidence="8" type="ordered locus">CMS0932</name>
</gene>
<dbReference type="Proteomes" id="UP000001318">
    <property type="component" value="Chromosome"/>
</dbReference>
<evidence type="ECO:0000256" key="1">
    <source>
        <dbReference type="ARBA" id="ARBA00001946"/>
    </source>
</evidence>
<feature type="binding site" evidence="4">
    <location>
        <position position="132"/>
    </location>
    <ligand>
        <name>Mg(2+)</name>
        <dbReference type="ChEBI" id="CHEBI:18420"/>
        <label>1</label>
    </ligand>
</feature>
<dbReference type="GO" id="GO:0016818">
    <property type="term" value="F:hydrolase activity, acting on acid anhydrides, in phosphorus-containing anhydrides"/>
    <property type="evidence" value="ECO:0007669"/>
    <property type="project" value="InterPro"/>
</dbReference>
<dbReference type="PANTHER" id="PTHR11839">
    <property type="entry name" value="UDP/ADP-SUGAR PYROPHOSPHATASE"/>
    <property type="match status" value="1"/>
</dbReference>
<dbReference type="eggNOG" id="COG0494">
    <property type="taxonomic scope" value="Bacteria"/>
</dbReference>
<feature type="binding site" evidence="4">
    <location>
        <position position="151"/>
    </location>
    <ligand>
        <name>Mg(2+)</name>
        <dbReference type="ChEBI" id="CHEBI:18420"/>
        <label>2</label>
    </ligand>
</feature>
<name>B0RFI7_CLASE</name>
<dbReference type="GO" id="GO:0005829">
    <property type="term" value="C:cytosol"/>
    <property type="evidence" value="ECO:0007669"/>
    <property type="project" value="TreeGrafter"/>
</dbReference>
<dbReference type="HOGENOM" id="CLU_062658_6_0_11"/>
<comment type="subunit">
    <text evidence="2">Homodimer.</text>
</comment>
<dbReference type="CDD" id="cd24157">
    <property type="entry name" value="NUDIX_GDPMK"/>
    <property type="match status" value="1"/>
</dbReference>
<feature type="binding site" evidence="4">
    <location>
        <position position="200"/>
    </location>
    <ligand>
        <name>Mg(2+)</name>
        <dbReference type="ChEBI" id="CHEBI:18420"/>
        <label>1</label>
    </ligand>
</feature>
<dbReference type="NCBIfam" id="TIGR00052">
    <property type="entry name" value="nudix-type nucleoside diphosphatase, YffH/AdpP family"/>
    <property type="match status" value="1"/>
</dbReference>
<feature type="binding site" evidence="4">
    <location>
        <position position="147"/>
    </location>
    <ligand>
        <name>Mg(2+)</name>
        <dbReference type="ChEBI" id="CHEBI:18420"/>
        <label>1</label>
    </ligand>
</feature>
<protein>
    <recommendedName>
        <fullName evidence="7">Nudix hydrolase domain-containing protein</fullName>
    </recommendedName>
</protein>
<dbReference type="PROSITE" id="PS51462">
    <property type="entry name" value="NUDIX"/>
    <property type="match status" value="1"/>
</dbReference>
<dbReference type="InterPro" id="IPR004385">
    <property type="entry name" value="NDP_pyrophosphatase"/>
</dbReference>
<evidence type="ECO:0000256" key="6">
    <source>
        <dbReference type="SAM" id="MobiDB-lite"/>
    </source>
</evidence>
<dbReference type="SUPFAM" id="SSF55811">
    <property type="entry name" value="Nudix"/>
    <property type="match status" value="1"/>
</dbReference>
<dbReference type="GO" id="GO:0006753">
    <property type="term" value="P:nucleoside phosphate metabolic process"/>
    <property type="evidence" value="ECO:0007669"/>
    <property type="project" value="TreeGrafter"/>
</dbReference>
<feature type="region of interest" description="Disordered" evidence="6">
    <location>
        <begin position="1"/>
        <end position="46"/>
    </location>
</feature>
<proteinExistence type="predicted"/>
<dbReference type="GO" id="GO:0046872">
    <property type="term" value="F:metal ion binding"/>
    <property type="evidence" value="ECO:0007669"/>
    <property type="project" value="UniProtKB-KW"/>
</dbReference>
<evidence type="ECO:0000256" key="4">
    <source>
        <dbReference type="PIRSR" id="PIRSR604385-2"/>
    </source>
</evidence>
<dbReference type="EMBL" id="AM849034">
    <property type="protein sequence ID" value="CAQ01047.1"/>
    <property type="molecule type" value="Genomic_DNA"/>
</dbReference>
<accession>B0RFI7</accession>
<organism evidence="8 9">
    <name type="scientific">Clavibacter sepedonicus</name>
    <name type="common">Clavibacter michiganensis subsp. sepedonicus</name>
    <dbReference type="NCBI Taxonomy" id="31964"/>
    <lineage>
        <taxon>Bacteria</taxon>
        <taxon>Bacillati</taxon>
        <taxon>Actinomycetota</taxon>
        <taxon>Actinomycetes</taxon>
        <taxon>Micrococcales</taxon>
        <taxon>Microbacteriaceae</taxon>
        <taxon>Clavibacter</taxon>
    </lineage>
</organism>
<evidence type="ECO:0000256" key="3">
    <source>
        <dbReference type="ARBA" id="ARBA00022801"/>
    </source>
</evidence>
<dbReference type="AlphaFoldDB" id="B0RFI7"/>
<evidence type="ECO:0000256" key="5">
    <source>
        <dbReference type="PIRSR" id="PIRSR604385-3"/>
    </source>
</evidence>
<keyword evidence="4" id="KW-0460">Magnesium</keyword>
<keyword evidence="9" id="KW-1185">Reference proteome</keyword>